<dbReference type="Proteomes" id="UP000442707">
    <property type="component" value="Unassembled WGS sequence"/>
</dbReference>
<dbReference type="AlphaFoldDB" id="A0A643JPW8"/>
<gene>
    <name evidence="2" type="ORF">F7R91_38530</name>
</gene>
<reference evidence="2 3" key="1">
    <citation type="submission" date="2019-09" db="EMBL/GenBank/DDBJ databases">
        <title>Screening of Novel Bioactive Compounds from Soil-Associated.</title>
        <authorList>
            <person name="Zhao S."/>
        </authorList>
    </citation>
    <scope>NUCLEOTIDE SEQUENCE [LARGE SCALE GENOMIC DNA]</scope>
    <source>
        <strain evidence="2 3">HIT-DPA4</strain>
    </source>
</reference>
<protein>
    <submittedName>
        <fullName evidence="2">Uncharacterized protein</fullName>
    </submittedName>
</protein>
<keyword evidence="3" id="KW-1185">Reference proteome</keyword>
<feature type="region of interest" description="Disordered" evidence="1">
    <location>
        <begin position="19"/>
        <end position="40"/>
    </location>
</feature>
<evidence type="ECO:0000313" key="2">
    <source>
        <dbReference type="EMBL" id="KAB1139836.1"/>
    </source>
</evidence>
<feature type="compositionally biased region" description="Low complexity" evidence="1">
    <location>
        <begin position="30"/>
        <end position="40"/>
    </location>
</feature>
<evidence type="ECO:0000256" key="1">
    <source>
        <dbReference type="SAM" id="MobiDB-lite"/>
    </source>
</evidence>
<organism evidence="2 3">
    <name type="scientific">Streptomyces luteolifulvus</name>
    <dbReference type="NCBI Taxonomy" id="2615112"/>
    <lineage>
        <taxon>Bacteria</taxon>
        <taxon>Bacillati</taxon>
        <taxon>Actinomycetota</taxon>
        <taxon>Actinomycetes</taxon>
        <taxon>Kitasatosporales</taxon>
        <taxon>Streptomycetaceae</taxon>
        <taxon>Streptomyces</taxon>
    </lineage>
</organism>
<evidence type="ECO:0000313" key="3">
    <source>
        <dbReference type="Proteomes" id="UP000442707"/>
    </source>
</evidence>
<sequence>MESLLLALVRALLPARGRHRAVPPQPPVTAPLAAAPVSPVRRPGRPLDDVWPFEHNAPLVRPYLLTPDERHERKRQRQRRRALWLAAHGIDVGPRRIHGMEVSA</sequence>
<dbReference type="EMBL" id="VZRB01000052">
    <property type="protein sequence ID" value="KAB1139836.1"/>
    <property type="molecule type" value="Genomic_DNA"/>
</dbReference>
<name>A0A643JPW8_9ACTN</name>
<accession>A0A643JPW8</accession>
<proteinExistence type="predicted"/>
<comment type="caution">
    <text evidence="2">The sequence shown here is derived from an EMBL/GenBank/DDBJ whole genome shotgun (WGS) entry which is preliminary data.</text>
</comment>